<dbReference type="InterPro" id="IPR036085">
    <property type="entry name" value="PAZ_dom_sf"/>
</dbReference>
<dbReference type="SMART" id="SM01163">
    <property type="entry name" value="DUF1785"/>
    <property type="match status" value="1"/>
</dbReference>
<dbReference type="SMART" id="SM00950">
    <property type="entry name" value="Piwi"/>
    <property type="match status" value="1"/>
</dbReference>
<dbReference type="PROSITE" id="PS50821">
    <property type="entry name" value="PAZ"/>
    <property type="match status" value="1"/>
</dbReference>
<feature type="region of interest" description="Disordered" evidence="5">
    <location>
        <begin position="1"/>
        <end position="148"/>
    </location>
</feature>
<keyword evidence="2" id="KW-0677">Repeat</keyword>
<keyword evidence="4" id="KW-0963">Cytoplasm</keyword>
<feature type="compositionally biased region" description="Acidic residues" evidence="5">
    <location>
        <begin position="40"/>
        <end position="60"/>
    </location>
</feature>
<dbReference type="SUPFAM" id="SSF48452">
    <property type="entry name" value="TPR-like"/>
    <property type="match status" value="2"/>
</dbReference>
<dbReference type="Gene3D" id="1.25.40.1040">
    <property type="match status" value="1"/>
</dbReference>
<reference evidence="8 9" key="1">
    <citation type="journal article" date="2024" name="Microbiol. Resour. Announc.">
        <title>Genome annotations for the ascomycete fungi Trichoderma harzianum, Trichoderma aggressivum, and Purpureocillium lilacinum.</title>
        <authorList>
            <person name="Beijen E.P.W."/>
            <person name="Ohm R.A."/>
        </authorList>
    </citation>
    <scope>NUCLEOTIDE SEQUENCE [LARGE SCALE GENOMIC DNA]</scope>
    <source>
        <strain evidence="8 9">CBS 150709</strain>
    </source>
</reference>
<dbReference type="SMART" id="SM00386">
    <property type="entry name" value="HAT"/>
    <property type="match status" value="5"/>
</dbReference>
<dbReference type="Pfam" id="PF02171">
    <property type="entry name" value="Piwi"/>
    <property type="match status" value="1"/>
</dbReference>
<evidence type="ECO:0000256" key="2">
    <source>
        <dbReference type="ARBA" id="ARBA00022737"/>
    </source>
</evidence>
<dbReference type="InterPro" id="IPR011990">
    <property type="entry name" value="TPR-like_helical_dom_sf"/>
</dbReference>
<dbReference type="InterPro" id="IPR032474">
    <property type="entry name" value="Argonaute_N"/>
</dbReference>
<evidence type="ECO:0000256" key="3">
    <source>
        <dbReference type="ARBA" id="ARBA00023242"/>
    </source>
</evidence>
<keyword evidence="9" id="KW-1185">Reference proteome</keyword>
<dbReference type="InterPro" id="IPR012337">
    <property type="entry name" value="RNaseH-like_sf"/>
</dbReference>
<dbReference type="InterPro" id="IPR003107">
    <property type="entry name" value="HAT"/>
</dbReference>
<dbReference type="InterPro" id="IPR045246">
    <property type="entry name" value="Piwi_ago-like"/>
</dbReference>
<feature type="region of interest" description="Disordered" evidence="5">
    <location>
        <begin position="807"/>
        <end position="828"/>
    </location>
</feature>
<dbReference type="Gene3D" id="3.40.50.2300">
    <property type="match status" value="1"/>
</dbReference>
<proteinExistence type="predicted"/>
<gene>
    <name evidence="8" type="ORF">Purlil1_1454</name>
</gene>
<feature type="domain" description="Piwi" evidence="7">
    <location>
        <begin position="1760"/>
        <end position="2068"/>
    </location>
</feature>
<feature type="region of interest" description="Disordered" evidence="5">
    <location>
        <begin position="2098"/>
        <end position="2125"/>
    </location>
</feature>
<dbReference type="Pfam" id="PF08699">
    <property type="entry name" value="ArgoL1"/>
    <property type="match status" value="1"/>
</dbReference>
<name>A0ABR0CE28_PURLI</name>
<dbReference type="Pfam" id="PF16488">
    <property type="entry name" value="ArgoL2"/>
    <property type="match status" value="1"/>
</dbReference>
<sequence length="2138" mass="239708">MASEEATWGEEGYDGAGDPQIEHSEEQVEDLAQDSHVPDDAAEDGQDEDEDAEDGGDYDPESIAFDTAAEPDKAASATPSQRPAASKPKMAGGFLVEVSDDEDDDDNSAQPGGSTPAQGDAGNAAVKNGASPAPANAGLPHPPGMAGLDPSALLEARIKEDPRGDMDAWLNLIADNKRRGRLDDLRGTYGRFLDVFPQAADIWVEWIEMELGHDNFMEAERLFGKSLMTVLNVKLWTLYLNYIRRRNDLTNDPTGQARRTVAQSYDFVIDNIGCDRDSGNIWQDYVNFVKSGPGQVGGTGWQDQQKMDQLRKAYQRAINVPMLTVNNLWKEYDQFEMGLNKVTGRKFIQERSPGYMSAKSANIALDNMMRTLKRTNLPRLPPAPGFDGDEDFKTQVEVWKKWIAWEKDDPLVLKDDEPPAFRQRVLYCYKQALMALRFWPEIWVDAAAWCLENDVRDNDGKPVGTDLLLQGIAANPESVLLALKHADHIEKNYPEKEGDRSEYAKAVRQPFDTVLDTLYKMGDKVKEREKFEVSTMKQAATLEPPVQESIEDDDDDDEEVKKPKLSPSEQRILAIQNAYAAESQLLSRTISYVWIAMARAMRRIQGKGNQTEGGLRKVFTDARQKGRLTSDVYVAVALLESVVYKDPVGAKIFERGSRLFPNDENFMIEYIKYLHARDDTTNARVVFETCVNRLVAKPETLAKAKPLYAYFHKYESQYGELSQISKLEDRMAELFPEDPKLSYFTARYSSDKFDPIAAPIIISKAVQMRPKQIVPIVERPPSIRNSVAPVRQEQSPRPQFVRATASPKRPFGIDDEELNPPKRLARGVSPLKGAAGRRLDQQRRNQTSALHRDITFLLGIMPPAHSYDAPRLNPTAMVSLLRDTQLPDYSSWRAKTGGQYRPLPQGHARQTSGDYGNRPLSPYGRVASAAGGYRNSPLRTESGGAFAANPYAPPDGGAPPAAWPPAAGGYGAPTGQYGGGYRFHLPEQPARRTLSPIKAPPSTSPPSLSFFPLHLRTASQPLPFLTAHLAHRAFKPVRYQNQACRRFKANSSLQAREPVKVSPLHHSQQALPRTYQTHTSILQRQLEAIPPKSDQHQIFTIHYHHILFRIYPFIISWSWPLILWPGLLHSTWSDSMSDRGRSPAPSGGGGSGGPSRRASPHGSGSGSRGASPARSATGKATAPPGWAAGMGFDPAKPARVEEQGNTRVELPPDAYLSDTAKSEFTLRGTKYNTEGKPAQVEVNQYRLKAFDFTKRIYQYDVTISPDNEKRNVILKKVWTHETTKKALAPYKYHMWIFDGRKLAWSSTLVDRGELRFTVDLDDGQRPPGARPREGGQFLIMIRHTTQVNMNSIQSYLKKQASFDTNVLEAMNFLDHLIRQYPSQKLLSIKRNFYEMSERGQPLTGGGSTIVVHKGAYASIRMVNNLTSGGMGLALNCDVANTCFWFGPESLDTVALHYLASCDRRKWGSLNPNTMARELWPVKWDTGQWASSDAFKQLRKLRRLRFRVDHPNRKNRDKVYTIQDFAFEQKYGAEGGNAKNVTFEYNGKETSVANYYAQKYKAHLKFANLPLIVAGKGGHIPMEFAIIEPMQRYAFKLNPDQTAAMIKVAVTRPQQRKADIVHHASKVRQAEDPYLREYGVKFEPTFAKTEARIIAPPRVDFSQGNADPRFSGRWDLRGKKFWRQNLAPLANWAFIVMDDCVNLPQLQSFAKTFRSTFLGHGGKCPNDAMLLNLTGQMKYNGADAIAWAHGEVTRARGYTQLLFVVVQHKNSPHYERLKKSADCRFGILTQVVNGEAVKRNNGQYHSNVCMKVNAKLGGATSRTTPPWKTAQTYFPKDRPTMIIGADISHTAPGSNAPSTAAMTMNVDRDATRFAAMVETNGYRTEVLSPANIRFMMQNLCKQWQAGHEGSYPKHIIYFRDGVSEGQFAKVLHREIGEIKAYFRDNKPANPNLEFPRFTVVVATKRHHIRFFPQQGDKNSNALPGTLVEKEVTHPFMWDFYLCSHVAIQGTARPVHYHVLLDEMNVPVNEFQKMIYHQCYSYARSTTPVSLHPAVYYAHLAGNRARAHENVATSEGFRAGAKGHEMIRDQVAKGVHIGSMPEGTEAPPLLTLGGKPDQQTGPVEGEMRQREFFRGTMWYI</sequence>
<dbReference type="CDD" id="cd02846">
    <property type="entry name" value="PAZ_argonaute_like"/>
    <property type="match status" value="1"/>
</dbReference>
<dbReference type="Proteomes" id="UP001287286">
    <property type="component" value="Unassembled WGS sequence"/>
</dbReference>
<accession>A0ABR0CE28</accession>
<dbReference type="SUPFAM" id="SSF53098">
    <property type="entry name" value="Ribonuclease H-like"/>
    <property type="match status" value="1"/>
</dbReference>
<dbReference type="InterPro" id="IPR036397">
    <property type="entry name" value="RNaseH_sf"/>
</dbReference>
<dbReference type="PROSITE" id="PS50822">
    <property type="entry name" value="PIWI"/>
    <property type="match status" value="1"/>
</dbReference>
<evidence type="ECO:0000259" key="7">
    <source>
        <dbReference type="PROSITE" id="PS50822"/>
    </source>
</evidence>
<protein>
    <recommendedName>
        <fullName evidence="4">mRNA 3'-end-processing protein RNA14</fullName>
    </recommendedName>
</protein>
<dbReference type="InterPro" id="IPR045243">
    <property type="entry name" value="Rna14-like"/>
</dbReference>
<dbReference type="CDD" id="cd04657">
    <property type="entry name" value="Piwi_ago-like"/>
    <property type="match status" value="1"/>
</dbReference>
<feature type="compositionally biased region" description="Acidic residues" evidence="5">
    <location>
        <begin position="549"/>
        <end position="558"/>
    </location>
</feature>
<feature type="region of interest" description="Disordered" evidence="5">
    <location>
        <begin position="536"/>
        <end position="566"/>
    </location>
</feature>
<comment type="caution">
    <text evidence="8">The sequence shown here is derived from an EMBL/GenBank/DDBJ whole genome shotgun (WGS) entry which is preliminary data.</text>
</comment>
<dbReference type="InterPro" id="IPR003165">
    <property type="entry name" value="Piwi"/>
</dbReference>
<keyword evidence="3 4" id="KW-0539">Nucleus</keyword>
<dbReference type="Pfam" id="PF16486">
    <property type="entry name" value="ArgoN"/>
    <property type="match status" value="1"/>
</dbReference>
<evidence type="ECO:0000313" key="9">
    <source>
        <dbReference type="Proteomes" id="UP001287286"/>
    </source>
</evidence>
<evidence type="ECO:0000259" key="6">
    <source>
        <dbReference type="PROSITE" id="PS50821"/>
    </source>
</evidence>
<organism evidence="8 9">
    <name type="scientific">Purpureocillium lilacinum</name>
    <name type="common">Paecilomyces lilacinus</name>
    <dbReference type="NCBI Taxonomy" id="33203"/>
    <lineage>
        <taxon>Eukaryota</taxon>
        <taxon>Fungi</taxon>
        <taxon>Dikarya</taxon>
        <taxon>Ascomycota</taxon>
        <taxon>Pezizomycotina</taxon>
        <taxon>Sordariomycetes</taxon>
        <taxon>Hypocreomycetidae</taxon>
        <taxon>Hypocreales</taxon>
        <taxon>Ophiocordycipitaceae</taxon>
        <taxon>Purpureocillium</taxon>
    </lineage>
</organism>
<evidence type="ECO:0000256" key="5">
    <source>
        <dbReference type="SAM" id="MobiDB-lite"/>
    </source>
</evidence>
<dbReference type="EMBL" id="JAWRVI010000004">
    <property type="protein sequence ID" value="KAK4093963.1"/>
    <property type="molecule type" value="Genomic_DNA"/>
</dbReference>
<feature type="compositionally biased region" description="Polar residues" evidence="5">
    <location>
        <begin position="108"/>
        <end position="117"/>
    </location>
</feature>
<feature type="region of interest" description="Disordered" evidence="5">
    <location>
        <begin position="1134"/>
        <end position="1212"/>
    </location>
</feature>
<evidence type="ECO:0000313" key="8">
    <source>
        <dbReference type="EMBL" id="KAK4093963.1"/>
    </source>
</evidence>
<dbReference type="Gene3D" id="3.30.420.10">
    <property type="entry name" value="Ribonuclease H-like superfamily/Ribonuclease H"/>
    <property type="match status" value="1"/>
</dbReference>
<evidence type="ECO:0000256" key="1">
    <source>
        <dbReference type="ARBA" id="ARBA00002863"/>
    </source>
</evidence>
<dbReference type="Gene3D" id="2.170.260.10">
    <property type="entry name" value="paz domain"/>
    <property type="match status" value="1"/>
</dbReference>
<dbReference type="Pfam" id="PF02170">
    <property type="entry name" value="PAZ"/>
    <property type="match status" value="1"/>
</dbReference>
<dbReference type="InterPro" id="IPR032472">
    <property type="entry name" value="ArgoL2"/>
</dbReference>
<keyword evidence="4" id="KW-0507">mRNA processing</keyword>
<comment type="subcellular location">
    <subcellularLocation>
        <location evidence="4">Nucleus</location>
    </subcellularLocation>
    <subcellularLocation>
        <location evidence="4">Cytoplasm</location>
    </subcellularLocation>
    <text evidence="4">Nucleus and/or cytoplasm.</text>
</comment>
<dbReference type="InterPro" id="IPR003100">
    <property type="entry name" value="PAZ_dom"/>
</dbReference>
<feature type="domain" description="PAZ" evidence="6">
    <location>
        <begin position="1477"/>
        <end position="1588"/>
    </location>
</feature>
<dbReference type="Pfam" id="PF05843">
    <property type="entry name" value="Suf"/>
    <property type="match status" value="1"/>
</dbReference>
<evidence type="ECO:0000256" key="4">
    <source>
        <dbReference type="RuleBase" id="RU369035"/>
    </source>
</evidence>
<feature type="compositionally biased region" description="Acidic residues" evidence="5">
    <location>
        <begin position="98"/>
        <end position="107"/>
    </location>
</feature>
<feature type="region of interest" description="Disordered" evidence="5">
    <location>
        <begin position="895"/>
        <end position="919"/>
    </location>
</feature>
<comment type="function">
    <text evidence="1 4">Component of the cleavage factor IA (CFIA) complex, which is involved in the endonucleolytic cleavage during polyadenylation-dependent pre-mRNA 3'-end formation.</text>
</comment>
<dbReference type="SUPFAM" id="SSF101690">
    <property type="entry name" value="PAZ domain"/>
    <property type="match status" value="1"/>
</dbReference>
<dbReference type="InterPro" id="IPR008847">
    <property type="entry name" value="Suf"/>
</dbReference>
<dbReference type="SMART" id="SM00949">
    <property type="entry name" value="PAZ"/>
    <property type="match status" value="1"/>
</dbReference>
<dbReference type="PANTHER" id="PTHR19980:SF0">
    <property type="entry name" value="CLEAVAGE STIMULATION FACTOR SUBUNIT 3"/>
    <property type="match status" value="1"/>
</dbReference>
<dbReference type="InterPro" id="IPR014811">
    <property type="entry name" value="ArgoL1"/>
</dbReference>
<feature type="compositionally biased region" description="Low complexity" evidence="5">
    <location>
        <begin position="1154"/>
        <end position="1176"/>
    </location>
</feature>
<dbReference type="PANTHER" id="PTHR19980">
    <property type="entry name" value="RNA CLEAVAGE STIMULATION FACTOR"/>
    <property type="match status" value="1"/>
</dbReference>